<name>A0ABX0KXZ2_9NEIS</name>
<dbReference type="Proteomes" id="UP001515641">
    <property type="component" value="Unassembled WGS sequence"/>
</dbReference>
<keyword evidence="3" id="KW-1185">Reference proteome</keyword>
<dbReference type="RefSeq" id="WP_166450934.1">
    <property type="nucleotide sequence ID" value="NZ_JAAOMA010000004.1"/>
</dbReference>
<comment type="caution">
    <text evidence="2">The sequence shown here is derived from an EMBL/GenBank/DDBJ whole genome shotgun (WGS) entry which is preliminary data.</text>
</comment>
<proteinExistence type="predicted"/>
<evidence type="ECO:0000313" key="2">
    <source>
        <dbReference type="EMBL" id="NHR04417.1"/>
    </source>
</evidence>
<feature type="chain" id="PRO_5046521405" evidence="1">
    <location>
        <begin position="19"/>
        <end position="121"/>
    </location>
</feature>
<protein>
    <submittedName>
        <fullName evidence="2">Uncharacterized protein</fullName>
    </submittedName>
</protein>
<accession>A0ABX0KXZ2</accession>
<sequence>MKKILHGLLLMSPLVVGASSLTVASNIPPNLKEFVDANGEIVGAVVYGNARTRSYVKEIKPGVPMEIIQDVVWEGEKIYKTKNGSCLQEVRSGLSVKDNKTPLGIVQLPSYERSLLGIKCP</sequence>
<reference evidence="2 3" key="1">
    <citation type="submission" date="2020-03" db="EMBL/GenBank/DDBJ databases">
        <title>Draft genome sequence of environmentally isolated cultures.</title>
        <authorList>
            <person name="Wilson H.S."/>
            <person name="De Leon M.E."/>
        </authorList>
    </citation>
    <scope>NUCLEOTIDE SEQUENCE [LARGE SCALE GENOMIC DNA]</scope>
    <source>
        <strain evidence="2 3">HSC-31F16</strain>
    </source>
</reference>
<keyword evidence="1" id="KW-0732">Signal</keyword>
<dbReference type="EMBL" id="JAAOMA010000004">
    <property type="protein sequence ID" value="NHR04417.1"/>
    <property type="molecule type" value="Genomic_DNA"/>
</dbReference>
<evidence type="ECO:0000313" key="3">
    <source>
        <dbReference type="Proteomes" id="UP001515641"/>
    </source>
</evidence>
<evidence type="ECO:0000256" key="1">
    <source>
        <dbReference type="SAM" id="SignalP"/>
    </source>
</evidence>
<organism evidence="2 3">
    <name type="scientific">Chromobacterium fluminis</name>
    <dbReference type="NCBI Taxonomy" id="3044269"/>
    <lineage>
        <taxon>Bacteria</taxon>
        <taxon>Pseudomonadati</taxon>
        <taxon>Pseudomonadota</taxon>
        <taxon>Betaproteobacteria</taxon>
        <taxon>Neisseriales</taxon>
        <taxon>Chromobacteriaceae</taxon>
        <taxon>Chromobacterium</taxon>
    </lineage>
</organism>
<feature type="signal peptide" evidence="1">
    <location>
        <begin position="1"/>
        <end position="18"/>
    </location>
</feature>
<gene>
    <name evidence="2" type="ORF">HA052_04330</name>
</gene>